<dbReference type="EMBL" id="LGTO01000007">
    <property type="protein sequence ID" value="KNE19173.1"/>
    <property type="molecule type" value="Genomic_DNA"/>
</dbReference>
<evidence type="ECO:0000313" key="5">
    <source>
        <dbReference type="EMBL" id="KNE19173.1"/>
    </source>
</evidence>
<dbReference type="InterPro" id="IPR022501">
    <property type="entry name" value="ABC_Gallidermin_ATP-bd"/>
</dbReference>
<dbReference type="Proteomes" id="UP000036780">
    <property type="component" value="Unassembled WGS sequence"/>
</dbReference>
<dbReference type="GO" id="GO:0016887">
    <property type="term" value="F:ATP hydrolysis activity"/>
    <property type="evidence" value="ECO:0007669"/>
    <property type="project" value="InterPro"/>
</dbReference>
<dbReference type="PANTHER" id="PTHR43335">
    <property type="entry name" value="ABC TRANSPORTER, ATP-BINDING PROTEIN"/>
    <property type="match status" value="1"/>
</dbReference>
<reference evidence="6" key="1">
    <citation type="submission" date="2015-07" db="EMBL/GenBank/DDBJ databases">
        <title>Fjat-10053 dsm26.</title>
        <authorList>
            <person name="Liu B."/>
            <person name="Wang J."/>
            <person name="Zhu Y."/>
            <person name="Liu G."/>
            <person name="Chen Q."/>
            <person name="Chen Z."/>
            <person name="Lan J."/>
            <person name="Che J."/>
            <person name="Ge C."/>
            <person name="Shi H."/>
            <person name="Pan Z."/>
            <person name="Liu X."/>
        </authorList>
    </citation>
    <scope>NUCLEOTIDE SEQUENCE [LARGE SCALE GENOMIC DNA]</scope>
    <source>
        <strain evidence="6">DSM 26</strain>
    </source>
</reference>
<accession>A0A0L0QLN2</accession>
<gene>
    <name evidence="5" type="ORF">AFK71_11555</name>
</gene>
<protein>
    <submittedName>
        <fullName evidence="5">Lantibiotic ABC transporter ATP-binding protein</fullName>
    </submittedName>
</protein>
<dbReference type="InterPro" id="IPR027417">
    <property type="entry name" value="P-loop_NTPase"/>
</dbReference>
<dbReference type="InterPro" id="IPR003439">
    <property type="entry name" value="ABC_transporter-like_ATP-bd"/>
</dbReference>
<keyword evidence="4 5" id="KW-0067">ATP-binding</keyword>
<dbReference type="Pfam" id="PF00005">
    <property type="entry name" value="ABC_tran"/>
    <property type="match status" value="1"/>
</dbReference>
<dbReference type="PATRIC" id="fig|1473.5.peg.851"/>
<organism evidence="5 6">
    <name type="scientific">Virgibacillus pantothenticus</name>
    <dbReference type="NCBI Taxonomy" id="1473"/>
    <lineage>
        <taxon>Bacteria</taxon>
        <taxon>Bacillati</taxon>
        <taxon>Bacillota</taxon>
        <taxon>Bacilli</taxon>
        <taxon>Bacillales</taxon>
        <taxon>Bacillaceae</taxon>
        <taxon>Virgibacillus</taxon>
    </lineage>
</organism>
<dbReference type="GeneID" id="66872215"/>
<proteinExistence type="inferred from homology"/>
<dbReference type="GO" id="GO:0005524">
    <property type="term" value="F:ATP binding"/>
    <property type="evidence" value="ECO:0007669"/>
    <property type="project" value="UniProtKB-KW"/>
</dbReference>
<name>A0A0L0QLN2_VIRPA</name>
<dbReference type="Gene3D" id="3.40.50.300">
    <property type="entry name" value="P-loop containing nucleotide triphosphate hydrolases"/>
    <property type="match status" value="1"/>
</dbReference>
<comment type="similarity">
    <text evidence="1">Belongs to the ABC transporter superfamily.</text>
</comment>
<dbReference type="OrthoDB" id="9804819at2"/>
<dbReference type="SMART" id="SM00382">
    <property type="entry name" value="AAA"/>
    <property type="match status" value="1"/>
</dbReference>
<evidence type="ECO:0000256" key="4">
    <source>
        <dbReference type="ARBA" id="ARBA00022840"/>
    </source>
</evidence>
<dbReference type="PROSITE" id="PS50893">
    <property type="entry name" value="ABC_TRANSPORTER_2"/>
    <property type="match status" value="1"/>
</dbReference>
<dbReference type="NCBIfam" id="TIGR03740">
    <property type="entry name" value="galliderm_ABC"/>
    <property type="match status" value="1"/>
</dbReference>
<dbReference type="RefSeq" id="WP_050351680.1">
    <property type="nucleotide sequence ID" value="NZ_BOSN01000006.1"/>
</dbReference>
<dbReference type="InterPro" id="IPR003593">
    <property type="entry name" value="AAA+_ATPase"/>
</dbReference>
<evidence type="ECO:0000256" key="1">
    <source>
        <dbReference type="ARBA" id="ARBA00005417"/>
    </source>
</evidence>
<evidence type="ECO:0000256" key="2">
    <source>
        <dbReference type="ARBA" id="ARBA00022448"/>
    </source>
</evidence>
<evidence type="ECO:0000256" key="3">
    <source>
        <dbReference type="ARBA" id="ARBA00022741"/>
    </source>
</evidence>
<evidence type="ECO:0000313" key="6">
    <source>
        <dbReference type="Proteomes" id="UP000036780"/>
    </source>
</evidence>
<keyword evidence="6" id="KW-1185">Reference proteome</keyword>
<dbReference type="PANTHER" id="PTHR43335:SF8">
    <property type="entry name" value="ABC TRANSPORTER, ATP-BINDING PROTEIN"/>
    <property type="match status" value="1"/>
</dbReference>
<sequence>MSKYMLETRDIGKMFKDEKVLTNINMHVKYSEIYGLLGLNGAGKSTLMKIICGIFRPSVGEVMFAGHKWNRNDLHEIGSLIEGPAIYGNLTAYDNLKLFCLQEGIPLNEINPVLAKMKLENTGKKKVKNFSIGMKQRLGIAMALIKKPKLLVLDEPSNGLDPMGIQELRTLLTELKDNGITIMISSHILSEIQLVSDTIGIIHNGTLEYEKENNHEENLEKTFFDITVSQRGCIMT</sequence>
<keyword evidence="2" id="KW-0813">Transport</keyword>
<comment type="caution">
    <text evidence="5">The sequence shown here is derived from an EMBL/GenBank/DDBJ whole genome shotgun (WGS) entry which is preliminary data.</text>
</comment>
<dbReference type="AlphaFoldDB" id="A0A0L0QLN2"/>
<keyword evidence="3" id="KW-0547">Nucleotide-binding</keyword>
<dbReference type="SUPFAM" id="SSF52540">
    <property type="entry name" value="P-loop containing nucleoside triphosphate hydrolases"/>
    <property type="match status" value="1"/>
</dbReference>